<keyword evidence="2" id="KW-1185">Reference proteome</keyword>
<dbReference type="PANTHER" id="PTHR15852:SF29">
    <property type="entry name" value="PLASTID TRANSCRIPTIONALLY ACTIVE PROTEIN"/>
    <property type="match status" value="1"/>
</dbReference>
<organism evidence="1 2">
    <name type="scientific">Cinchona calisaya</name>
    <dbReference type="NCBI Taxonomy" id="153742"/>
    <lineage>
        <taxon>Eukaryota</taxon>
        <taxon>Viridiplantae</taxon>
        <taxon>Streptophyta</taxon>
        <taxon>Embryophyta</taxon>
        <taxon>Tracheophyta</taxon>
        <taxon>Spermatophyta</taxon>
        <taxon>Magnoliopsida</taxon>
        <taxon>eudicotyledons</taxon>
        <taxon>Gunneridae</taxon>
        <taxon>Pentapetalae</taxon>
        <taxon>asterids</taxon>
        <taxon>lamiids</taxon>
        <taxon>Gentianales</taxon>
        <taxon>Rubiaceae</taxon>
        <taxon>Cinchonoideae</taxon>
        <taxon>Cinchoneae</taxon>
        <taxon>Cinchona</taxon>
    </lineage>
</organism>
<name>A0ABD2ZV53_9GENT</name>
<proteinExistence type="predicted"/>
<evidence type="ECO:0000313" key="2">
    <source>
        <dbReference type="Proteomes" id="UP001630127"/>
    </source>
</evidence>
<gene>
    <name evidence="1" type="ORF">ACH5RR_016174</name>
</gene>
<dbReference type="Proteomes" id="UP001630127">
    <property type="component" value="Unassembled WGS sequence"/>
</dbReference>
<protein>
    <submittedName>
        <fullName evidence="1">Uncharacterized protein</fullName>
    </submittedName>
</protein>
<reference evidence="1 2" key="1">
    <citation type="submission" date="2024-11" db="EMBL/GenBank/DDBJ databases">
        <title>A near-complete genome assembly of Cinchona calisaya.</title>
        <authorList>
            <person name="Lian D.C."/>
            <person name="Zhao X.W."/>
            <person name="Wei L."/>
        </authorList>
    </citation>
    <scope>NUCLEOTIDE SEQUENCE [LARGE SCALE GENOMIC DNA]</scope>
    <source>
        <tissue evidence="1">Nenye</tissue>
    </source>
</reference>
<dbReference type="PANTHER" id="PTHR15852">
    <property type="entry name" value="PLASTID TRANSCRIPTIONALLY ACTIVE PROTEIN"/>
    <property type="match status" value="1"/>
</dbReference>
<comment type="caution">
    <text evidence="1">The sequence shown here is derived from an EMBL/GenBank/DDBJ whole genome shotgun (WGS) entry which is preliminary data.</text>
</comment>
<accession>A0ABD2ZV53</accession>
<dbReference type="SUPFAM" id="SSF57938">
    <property type="entry name" value="DnaJ/Hsp40 cysteine-rich domain"/>
    <property type="match status" value="1"/>
</dbReference>
<dbReference type="AlphaFoldDB" id="A0ABD2ZV53"/>
<sequence>MSKILPVLAIGAAVILGGTFAISAVTSSVIRYSTSMKKVLVLVGTLVKRKYGRPCRACKGRGFYPCKLCKASGAIQWSPLYDPLVINPCLCPTCDGLKVQHCLNCLGWGSV</sequence>
<dbReference type="EMBL" id="JBJUIK010000007">
    <property type="protein sequence ID" value="KAL3523340.1"/>
    <property type="molecule type" value="Genomic_DNA"/>
</dbReference>
<evidence type="ECO:0000313" key="1">
    <source>
        <dbReference type="EMBL" id="KAL3523340.1"/>
    </source>
</evidence>
<dbReference type="InterPro" id="IPR036410">
    <property type="entry name" value="HSP_DnaJ_Cys-rich_dom_sf"/>
</dbReference>